<evidence type="ECO:0000313" key="4">
    <source>
        <dbReference type="EMBL" id="SUO03313.1"/>
    </source>
</evidence>
<keyword evidence="2" id="KW-1133">Transmembrane helix</keyword>
<dbReference type="AlphaFoldDB" id="A0A380LJ72"/>
<dbReference type="Pfam" id="PF00892">
    <property type="entry name" value="EamA"/>
    <property type="match status" value="2"/>
</dbReference>
<evidence type="ECO:0000256" key="1">
    <source>
        <dbReference type="ARBA" id="ARBA00007362"/>
    </source>
</evidence>
<dbReference type="GeneID" id="77461168"/>
<name>A0A380LJ72_9FIRM</name>
<evidence type="ECO:0000313" key="5">
    <source>
        <dbReference type="Proteomes" id="UP000255523"/>
    </source>
</evidence>
<dbReference type="EMBL" id="UHFX01000003">
    <property type="protein sequence ID" value="SUO03313.1"/>
    <property type="molecule type" value="Genomic_DNA"/>
</dbReference>
<gene>
    <name evidence="4" type="ORF">NCTC11087_00169</name>
</gene>
<feature type="transmembrane region" description="Helical" evidence="2">
    <location>
        <begin position="120"/>
        <end position="138"/>
    </location>
</feature>
<dbReference type="PANTHER" id="PTHR22911">
    <property type="entry name" value="ACYL-MALONYL CONDENSING ENZYME-RELATED"/>
    <property type="match status" value="1"/>
</dbReference>
<feature type="domain" description="EamA" evidence="3">
    <location>
        <begin position="3"/>
        <end position="135"/>
    </location>
</feature>
<evidence type="ECO:0000259" key="3">
    <source>
        <dbReference type="Pfam" id="PF00892"/>
    </source>
</evidence>
<feature type="transmembrane region" description="Helical" evidence="2">
    <location>
        <begin position="237"/>
        <end position="255"/>
    </location>
</feature>
<feature type="transmembrane region" description="Helical" evidence="2">
    <location>
        <begin position="63"/>
        <end position="89"/>
    </location>
</feature>
<dbReference type="GO" id="GO:0016020">
    <property type="term" value="C:membrane"/>
    <property type="evidence" value="ECO:0007669"/>
    <property type="project" value="InterPro"/>
</dbReference>
<feature type="transmembrane region" description="Helical" evidence="2">
    <location>
        <begin position="175"/>
        <end position="199"/>
    </location>
</feature>
<dbReference type="InterPro" id="IPR037185">
    <property type="entry name" value="EmrE-like"/>
</dbReference>
<dbReference type="PANTHER" id="PTHR22911:SF137">
    <property type="entry name" value="SOLUTE CARRIER FAMILY 35 MEMBER G2-RELATED"/>
    <property type="match status" value="1"/>
</dbReference>
<feature type="transmembrane region" description="Helical" evidence="2">
    <location>
        <begin position="32"/>
        <end position="51"/>
    </location>
</feature>
<comment type="similarity">
    <text evidence="1">Belongs to the EamA transporter family.</text>
</comment>
<dbReference type="OrthoDB" id="9808556at2"/>
<evidence type="ECO:0000256" key="2">
    <source>
        <dbReference type="SAM" id="Phobius"/>
    </source>
</evidence>
<proteinExistence type="inferred from homology"/>
<dbReference type="InterPro" id="IPR000620">
    <property type="entry name" value="EamA_dom"/>
</dbReference>
<feature type="transmembrane region" description="Helical" evidence="2">
    <location>
        <begin position="95"/>
        <end position="113"/>
    </location>
</feature>
<keyword evidence="5" id="KW-1185">Reference proteome</keyword>
<organism evidence="4 5">
    <name type="scientific">Faecalicoccus pleomorphus</name>
    <dbReference type="NCBI Taxonomy" id="1323"/>
    <lineage>
        <taxon>Bacteria</taxon>
        <taxon>Bacillati</taxon>
        <taxon>Bacillota</taxon>
        <taxon>Erysipelotrichia</taxon>
        <taxon>Erysipelotrichales</taxon>
        <taxon>Erysipelotrichaceae</taxon>
        <taxon>Faecalicoccus</taxon>
    </lineage>
</organism>
<sequence>MKKGMILSIISAICFGLVPLFTKIVLSMNYDVIAIGFFRFLGLGIFSACMIKIKKVPLKLDVSILPSIALDSFFQVLTLILLSTSYLFIPTGNATSLHFMYPIFVFLILYFYYKNHFSKVQWIALILSILGILFFIDFGNMNNGIGMLIAIVSGLTYAIYMVILDKQGLAALNPFVLAFYACIMEVIVLGIIGIASGSFSVTVNGLTIVSLIALSALSIGGTLLLQVGTRLIGSGMASLFCLFEPLTSLFCGWFLLKDPILVTNILGCILIFAGIFLIMKPKKRRR</sequence>
<keyword evidence="2" id="KW-0472">Membrane</keyword>
<protein>
    <submittedName>
        <fullName evidence="4">Membrane protein</fullName>
    </submittedName>
</protein>
<feature type="domain" description="EamA" evidence="3">
    <location>
        <begin position="145"/>
        <end position="279"/>
    </location>
</feature>
<dbReference type="SUPFAM" id="SSF103481">
    <property type="entry name" value="Multidrug resistance efflux transporter EmrE"/>
    <property type="match status" value="2"/>
</dbReference>
<feature type="transmembrane region" description="Helical" evidence="2">
    <location>
        <begin position="261"/>
        <end position="279"/>
    </location>
</feature>
<dbReference type="Proteomes" id="UP000255523">
    <property type="component" value="Unassembled WGS sequence"/>
</dbReference>
<reference evidence="4 5" key="1">
    <citation type="submission" date="2018-06" db="EMBL/GenBank/DDBJ databases">
        <authorList>
            <consortium name="Pathogen Informatics"/>
            <person name="Doyle S."/>
        </authorList>
    </citation>
    <scope>NUCLEOTIDE SEQUENCE [LARGE SCALE GENOMIC DNA]</scope>
    <source>
        <strain evidence="4 5">NCTC11087</strain>
    </source>
</reference>
<feature type="transmembrane region" description="Helical" evidence="2">
    <location>
        <begin position="144"/>
        <end position="163"/>
    </location>
</feature>
<feature type="transmembrane region" description="Helical" evidence="2">
    <location>
        <begin position="205"/>
        <end position="225"/>
    </location>
</feature>
<dbReference type="RefSeq" id="WP_022790649.1">
    <property type="nucleotide sequence ID" value="NZ_UHFX01000003.1"/>
</dbReference>
<keyword evidence="2" id="KW-0812">Transmembrane</keyword>
<accession>A0A380LJ72</accession>